<dbReference type="EMBL" id="JANPWB010000005">
    <property type="protein sequence ID" value="KAJ1189338.1"/>
    <property type="molecule type" value="Genomic_DNA"/>
</dbReference>
<feature type="region of interest" description="Disordered" evidence="1">
    <location>
        <begin position="278"/>
        <end position="325"/>
    </location>
</feature>
<accession>A0AAV7UNL5</accession>
<reference evidence="2" key="1">
    <citation type="journal article" date="2022" name="bioRxiv">
        <title>Sequencing and chromosome-scale assembly of the giantPleurodeles waltlgenome.</title>
        <authorList>
            <person name="Brown T."/>
            <person name="Elewa A."/>
            <person name="Iarovenko S."/>
            <person name="Subramanian E."/>
            <person name="Araus A.J."/>
            <person name="Petzold A."/>
            <person name="Susuki M."/>
            <person name="Suzuki K.-i.T."/>
            <person name="Hayashi T."/>
            <person name="Toyoda A."/>
            <person name="Oliveira C."/>
            <person name="Osipova E."/>
            <person name="Leigh N.D."/>
            <person name="Simon A."/>
            <person name="Yun M.H."/>
        </authorList>
    </citation>
    <scope>NUCLEOTIDE SEQUENCE</scope>
    <source>
        <strain evidence="2">20211129_DDA</strain>
        <tissue evidence="2">Liver</tissue>
    </source>
</reference>
<sequence>MALLRGSRGDPFGPSGAQRAAARLLPLAAPLSPLRPRPWNVGAPAGHAPGSLLLQRWPGHLRVPSLGAHWGAPSTTRAQSPSKYPSCYATHPEATGAPPLFWDVRDIHRSPLTGWPRSTVHILFPLRIVPPRVLTQSLDVGRASRAPQSNPRFRASHRATTGRCRGRLSRIISAALGIRLVHLRAGPSPARARARPPCPGLQQLNEAQFLAAPRPSRHPFRGLFRGPRSAGPSAAPTCSGASLLFLGHNASSQTRSGTPPARAIFCVDSAPACVFTQDPGSGRGMGRRLLSPPAQLRPSFQGRDGGSAAPKTDPPGYHLSPDTDRPGTAHFIRIIAGPTGARGLCVRHLWVLGQAPPP</sequence>
<name>A0AAV7UNL5_PLEWA</name>
<evidence type="ECO:0000313" key="2">
    <source>
        <dbReference type="EMBL" id="KAJ1189338.1"/>
    </source>
</evidence>
<gene>
    <name evidence="2" type="ORF">NDU88_006086</name>
</gene>
<evidence type="ECO:0000256" key="1">
    <source>
        <dbReference type="SAM" id="MobiDB-lite"/>
    </source>
</evidence>
<protein>
    <submittedName>
        <fullName evidence="2">Uncharacterized protein</fullName>
    </submittedName>
</protein>
<proteinExistence type="predicted"/>
<dbReference type="AlphaFoldDB" id="A0AAV7UNL5"/>
<dbReference type="Proteomes" id="UP001066276">
    <property type="component" value="Chromosome 3_1"/>
</dbReference>
<evidence type="ECO:0000313" key="3">
    <source>
        <dbReference type="Proteomes" id="UP001066276"/>
    </source>
</evidence>
<organism evidence="2 3">
    <name type="scientific">Pleurodeles waltl</name>
    <name type="common">Iberian ribbed newt</name>
    <dbReference type="NCBI Taxonomy" id="8319"/>
    <lineage>
        <taxon>Eukaryota</taxon>
        <taxon>Metazoa</taxon>
        <taxon>Chordata</taxon>
        <taxon>Craniata</taxon>
        <taxon>Vertebrata</taxon>
        <taxon>Euteleostomi</taxon>
        <taxon>Amphibia</taxon>
        <taxon>Batrachia</taxon>
        <taxon>Caudata</taxon>
        <taxon>Salamandroidea</taxon>
        <taxon>Salamandridae</taxon>
        <taxon>Pleurodelinae</taxon>
        <taxon>Pleurodeles</taxon>
    </lineage>
</organism>
<comment type="caution">
    <text evidence="2">The sequence shown here is derived from an EMBL/GenBank/DDBJ whole genome shotgun (WGS) entry which is preliminary data.</text>
</comment>
<keyword evidence="3" id="KW-1185">Reference proteome</keyword>